<feature type="binding site" evidence="3">
    <location>
        <position position="169"/>
    </location>
    <ligand>
        <name>Mg(2+)</name>
        <dbReference type="ChEBI" id="CHEBI:18420"/>
    </ligand>
</feature>
<feature type="binding site" evidence="3">
    <location>
        <position position="341"/>
    </location>
    <ligand>
        <name>Zn(2+)</name>
        <dbReference type="ChEBI" id="CHEBI:29105"/>
        <label>2</label>
    </ligand>
</feature>
<comment type="similarity">
    <text evidence="4">Belongs to the alkaline phosphatase family.</text>
</comment>
<evidence type="ECO:0000256" key="4">
    <source>
        <dbReference type="RuleBase" id="RU003946"/>
    </source>
</evidence>
<dbReference type="SMART" id="SM00098">
    <property type="entry name" value="alkPPc"/>
    <property type="match status" value="1"/>
</dbReference>
<keyword evidence="3" id="KW-0460">Magnesium</keyword>
<keyword evidence="3" id="KW-0862">Zinc</keyword>
<keyword evidence="6" id="KW-1185">Reference proteome</keyword>
<dbReference type="SUPFAM" id="SSF53649">
    <property type="entry name" value="Alkaline phosphatase-like"/>
    <property type="match status" value="1"/>
</dbReference>
<feature type="binding site" evidence="3">
    <location>
        <position position="474"/>
    </location>
    <ligand>
        <name>Zn(2+)</name>
        <dbReference type="ChEBI" id="CHEBI:29105"/>
        <label>2</label>
    </ligand>
</feature>
<dbReference type="PANTHER" id="PTHR11596">
    <property type="entry name" value="ALKALINE PHOSPHATASE"/>
    <property type="match status" value="1"/>
</dbReference>
<comment type="cofactor">
    <cofactor evidence="3">
        <name>Mg(2+)</name>
        <dbReference type="ChEBI" id="CHEBI:18420"/>
    </cofactor>
    <text evidence="3">Binds 1 Mg(2+) ion.</text>
</comment>
<feature type="binding site" evidence="3">
    <location>
        <position position="301"/>
    </location>
    <ligand>
        <name>Zn(2+)</name>
        <dbReference type="ChEBI" id="CHEBI:29105"/>
        <label>2</label>
    </ligand>
</feature>
<dbReference type="CDD" id="cd16012">
    <property type="entry name" value="ALP"/>
    <property type="match status" value="1"/>
</dbReference>
<accession>A0A4Z0R061</accession>
<reference evidence="5 6" key="1">
    <citation type="submission" date="2019-03" db="EMBL/GenBank/DDBJ databases">
        <title>Draft Genome Sequence of Desulfosporosinus fructosivorans Strain 63.6F, Isolated from Marine Sediment in the Baltic Sea.</title>
        <authorList>
            <person name="Hausmann B."/>
            <person name="Vandieken V."/>
            <person name="Pjevac P."/>
            <person name="Schreck K."/>
            <person name="Herbold C.W."/>
            <person name="Loy A."/>
        </authorList>
    </citation>
    <scope>NUCLEOTIDE SEQUENCE [LARGE SCALE GENOMIC DNA]</scope>
    <source>
        <strain evidence="5 6">63.6F</strain>
    </source>
</reference>
<comment type="caution">
    <text evidence="5">The sequence shown here is derived from an EMBL/GenBank/DDBJ whole genome shotgun (WGS) entry which is preliminary data.</text>
</comment>
<feature type="binding site" evidence="3">
    <location>
        <position position="292"/>
    </location>
    <ligand>
        <name>Mg(2+)</name>
        <dbReference type="ChEBI" id="CHEBI:18420"/>
    </ligand>
</feature>
<gene>
    <name evidence="5" type="ORF">E4K67_23400</name>
</gene>
<sequence length="511" mass="55429">MKKVWKRLLTVVVVVAIVATSVFITGRQDSDAVAVTAKNVKAAASVERAPKYVFLFIGDGMSYPQIQAASYYLGAVSQSSGTTILKGGKDLSFMEFPVSGSATTFDSSSFCPDSSSSATSIATGHKTYSAVVNMDETKTISYETISEKLKKQLGYKIGIISSVNINHATPAAFYAHQVSRNNYYGIGKEMVTSGFDYFAGGALKEPTGAKKDQTSIYDLAKEAGYHVITTEKVAEALTQKDGKSIIIGETLADSDSLSYEKDRKDSEWALADYVKKGIEVLTNDTGFFMMVEGGKIDWAGHANDAGSSISDTVALSDAVKEAVAFYDKHPQETLILVTGDHETGGLTIGYAGTNYDTYLKNLQNQKISYAKFDADYVAGYKKNNTPFSEVLVDIKNNFGLMTSEDKDAAQNEKLVLTDYELSLLKNAYTKTMLSTGEQLTQGEYILYSSYEPLTVTITHLLNNKSGISFSSYSHTGLPVGVFAKGVGQDMFVGYYDNTDIYNNLAGLLNVK</sequence>
<evidence type="ECO:0000313" key="5">
    <source>
        <dbReference type="EMBL" id="TGE35715.1"/>
    </source>
</evidence>
<dbReference type="Gene3D" id="3.40.720.10">
    <property type="entry name" value="Alkaline Phosphatase, subunit A"/>
    <property type="match status" value="1"/>
</dbReference>
<comment type="cofactor">
    <cofactor evidence="3">
        <name>Zn(2+)</name>
        <dbReference type="ChEBI" id="CHEBI:29105"/>
    </cofactor>
    <text evidence="3">Binds 2 Zn(2+) ions.</text>
</comment>
<dbReference type="RefSeq" id="WP_135551185.1">
    <property type="nucleotide sequence ID" value="NZ_SPQQ01000011.1"/>
</dbReference>
<organism evidence="5 6">
    <name type="scientific">Desulfosporosinus fructosivorans</name>
    <dbReference type="NCBI Taxonomy" id="2018669"/>
    <lineage>
        <taxon>Bacteria</taxon>
        <taxon>Bacillati</taxon>
        <taxon>Bacillota</taxon>
        <taxon>Clostridia</taxon>
        <taxon>Eubacteriales</taxon>
        <taxon>Desulfitobacteriaceae</taxon>
        <taxon>Desulfosporosinus</taxon>
    </lineage>
</organism>
<dbReference type="GO" id="GO:0004035">
    <property type="term" value="F:alkaline phosphatase activity"/>
    <property type="evidence" value="ECO:0007669"/>
    <property type="project" value="TreeGrafter"/>
</dbReference>
<dbReference type="PRINTS" id="PR00113">
    <property type="entry name" value="ALKPHPHTASE"/>
</dbReference>
<dbReference type="EMBL" id="SPQQ01000011">
    <property type="protein sequence ID" value="TGE35715.1"/>
    <property type="molecule type" value="Genomic_DNA"/>
</dbReference>
<dbReference type="InterPro" id="IPR017850">
    <property type="entry name" value="Alkaline_phosphatase_core_sf"/>
</dbReference>
<dbReference type="GO" id="GO:0046872">
    <property type="term" value="F:metal ion binding"/>
    <property type="evidence" value="ECO:0007669"/>
    <property type="project" value="UniProtKB-KW"/>
</dbReference>
<proteinExistence type="inferred from homology"/>
<name>A0A4Z0R061_9FIRM</name>
<protein>
    <submittedName>
        <fullName evidence="5">Alkaline phosphatase</fullName>
    </submittedName>
</protein>
<feature type="active site" description="Phosphoserine intermediate" evidence="2">
    <location>
        <position position="114"/>
    </location>
</feature>
<evidence type="ECO:0000256" key="2">
    <source>
        <dbReference type="PIRSR" id="PIRSR601952-1"/>
    </source>
</evidence>
<dbReference type="InterPro" id="IPR001952">
    <property type="entry name" value="Alkaline_phosphatase"/>
</dbReference>
<feature type="binding site" evidence="3">
    <location>
        <position position="167"/>
    </location>
    <ligand>
        <name>Mg(2+)</name>
        <dbReference type="ChEBI" id="CHEBI:18420"/>
    </ligand>
</feature>
<keyword evidence="3" id="KW-0479">Metal-binding</keyword>
<dbReference type="Proteomes" id="UP000298460">
    <property type="component" value="Unassembled WGS sequence"/>
</dbReference>
<evidence type="ECO:0000256" key="1">
    <source>
        <dbReference type="ARBA" id="ARBA00022553"/>
    </source>
</evidence>
<dbReference type="AlphaFoldDB" id="A0A4Z0R061"/>
<feature type="binding site" evidence="3">
    <location>
        <position position="297"/>
    </location>
    <ligand>
        <name>Zn(2+)</name>
        <dbReference type="ChEBI" id="CHEBI:29105"/>
        <label>2</label>
    </ligand>
</feature>
<dbReference type="PANTHER" id="PTHR11596:SF5">
    <property type="entry name" value="ALKALINE PHOSPHATASE"/>
    <property type="match status" value="1"/>
</dbReference>
<dbReference type="OrthoDB" id="9794455at2"/>
<feature type="binding site" evidence="3">
    <location>
        <position position="59"/>
    </location>
    <ligand>
        <name>Mg(2+)</name>
        <dbReference type="ChEBI" id="CHEBI:18420"/>
    </ligand>
</feature>
<dbReference type="Gene3D" id="1.10.60.40">
    <property type="match status" value="1"/>
</dbReference>
<feature type="binding site" evidence="3">
    <location>
        <position position="340"/>
    </location>
    <ligand>
        <name>Zn(2+)</name>
        <dbReference type="ChEBI" id="CHEBI:29105"/>
        <label>2</label>
    </ligand>
</feature>
<keyword evidence="1" id="KW-0597">Phosphoprotein</keyword>
<evidence type="ECO:0000256" key="3">
    <source>
        <dbReference type="PIRSR" id="PIRSR601952-2"/>
    </source>
</evidence>
<dbReference type="Pfam" id="PF00245">
    <property type="entry name" value="Alk_phosphatase"/>
    <property type="match status" value="1"/>
</dbReference>
<evidence type="ECO:0000313" key="6">
    <source>
        <dbReference type="Proteomes" id="UP000298460"/>
    </source>
</evidence>
<feature type="binding site" evidence="3">
    <location>
        <position position="59"/>
    </location>
    <ligand>
        <name>Zn(2+)</name>
        <dbReference type="ChEBI" id="CHEBI:29105"/>
        <label>2</label>
    </ligand>
</feature>